<reference evidence="3 4" key="1">
    <citation type="journal article" date="2014" name="Int. J. Syst. Evol. Microbiol.">
        <title>Complete genome sequence of Corynebacterium casei LMG S-19264T (=DSM 44701T), isolated from a smear-ripened cheese.</title>
        <authorList>
            <consortium name="US DOE Joint Genome Institute (JGI-PGF)"/>
            <person name="Walter F."/>
            <person name="Albersmeier A."/>
            <person name="Kalinowski J."/>
            <person name="Ruckert C."/>
        </authorList>
    </citation>
    <scope>NUCLEOTIDE SEQUENCE [LARGE SCALE GENOMIC DNA]</scope>
    <source>
        <strain evidence="3 4">NBRC 112785</strain>
    </source>
</reference>
<evidence type="ECO:0000313" key="3">
    <source>
        <dbReference type="EMBL" id="GLS82330.1"/>
    </source>
</evidence>
<proteinExistence type="predicted"/>
<dbReference type="EMBL" id="BSPO01000001">
    <property type="protein sequence ID" value="GLS82330.1"/>
    <property type="molecule type" value="Genomic_DNA"/>
</dbReference>
<dbReference type="Proteomes" id="UP001157439">
    <property type="component" value="Unassembled WGS sequence"/>
</dbReference>
<evidence type="ECO:0000313" key="4">
    <source>
        <dbReference type="Proteomes" id="UP001157439"/>
    </source>
</evidence>
<comment type="caution">
    <text evidence="3">The sequence shown here is derived from an EMBL/GenBank/DDBJ whole genome shotgun (WGS) entry which is preliminary data.</text>
</comment>
<dbReference type="Gene3D" id="3.40.50.360">
    <property type="match status" value="1"/>
</dbReference>
<name>A0AA37TT35_9GAMM</name>
<dbReference type="GO" id="GO:0003955">
    <property type="term" value="F:NAD(P)H dehydrogenase (quinone) activity"/>
    <property type="evidence" value="ECO:0007669"/>
    <property type="project" value="TreeGrafter"/>
</dbReference>
<dbReference type="PANTHER" id="PTHR47307">
    <property type="entry name" value="GLUTATHIONE-REGULATED POTASSIUM-EFFLUX SYSTEM ANCILLARY PROTEIN KEFG"/>
    <property type="match status" value="1"/>
</dbReference>
<dbReference type="GO" id="GO:0010181">
    <property type="term" value="F:FMN binding"/>
    <property type="evidence" value="ECO:0007669"/>
    <property type="project" value="TreeGrafter"/>
</dbReference>
<dbReference type="SUPFAM" id="SSF52218">
    <property type="entry name" value="Flavoproteins"/>
    <property type="match status" value="1"/>
</dbReference>
<dbReference type="SUPFAM" id="SSF54427">
    <property type="entry name" value="NTF2-like"/>
    <property type="match status" value="1"/>
</dbReference>
<sequence>MSKVVVISGHPNLESSNCNTQILASLEQNISDIEVRRLDQIAPNYQFDVAAEQQALLSADVVVLQFPFYWYSVPAVLKKWIDDVFAYDFAYGSRGDKLQGKQLFLSFTIGGPEESYQPLGYNHFSIDELIKPLQQTAYLAGMTFHKPVYTHRMVYIPGVYNTLEEVESRANEHSERLIAAINEVTQSPQAKVSEFAKQWFAMMDALPESTDTFEALLADDFSMLMPEGEFSGASGFRDWYQLARASFMPGAQHTLEQIGEVTEQDGRYQVQLRVRAVGETPQGEAINLLVNEDWQFSLSADGHVKLNRYQVDVLN</sequence>
<dbReference type="InterPro" id="IPR003680">
    <property type="entry name" value="Flavodoxin_fold"/>
</dbReference>
<dbReference type="AlphaFoldDB" id="A0AA37TT35"/>
<dbReference type="PANTHER" id="PTHR47307:SF1">
    <property type="entry name" value="GLUTATHIONE-REGULATED POTASSIUM-EFFLUX SYSTEM ANCILLARY PROTEIN KEFG"/>
    <property type="match status" value="1"/>
</dbReference>
<feature type="domain" description="Flavodoxin-like fold" evidence="2">
    <location>
        <begin position="2"/>
        <end position="154"/>
    </location>
</feature>
<dbReference type="GO" id="GO:0009055">
    <property type="term" value="F:electron transfer activity"/>
    <property type="evidence" value="ECO:0007669"/>
    <property type="project" value="TreeGrafter"/>
</dbReference>
<accession>A0AA37TT35</accession>
<keyword evidence="1" id="KW-0560">Oxidoreductase</keyword>
<dbReference type="InterPro" id="IPR029039">
    <property type="entry name" value="Flavoprotein-like_sf"/>
</dbReference>
<keyword evidence="4" id="KW-1185">Reference proteome</keyword>
<evidence type="ECO:0000256" key="1">
    <source>
        <dbReference type="ARBA" id="ARBA00023002"/>
    </source>
</evidence>
<organism evidence="3 4">
    <name type="scientific">Paraferrimonas haliotis</name>
    <dbReference type="NCBI Taxonomy" id="2013866"/>
    <lineage>
        <taxon>Bacteria</taxon>
        <taxon>Pseudomonadati</taxon>
        <taxon>Pseudomonadota</taxon>
        <taxon>Gammaproteobacteria</taxon>
        <taxon>Alteromonadales</taxon>
        <taxon>Ferrimonadaceae</taxon>
        <taxon>Paraferrimonas</taxon>
    </lineage>
</organism>
<dbReference type="InterPro" id="IPR046980">
    <property type="entry name" value="KefG/KefF"/>
</dbReference>
<dbReference type="InterPro" id="IPR032710">
    <property type="entry name" value="NTF2-like_dom_sf"/>
</dbReference>
<evidence type="ECO:0000259" key="2">
    <source>
        <dbReference type="Pfam" id="PF02525"/>
    </source>
</evidence>
<protein>
    <recommendedName>
        <fullName evidence="2">Flavodoxin-like fold domain-containing protein</fullName>
    </recommendedName>
</protein>
<gene>
    <name evidence="3" type="ORF">GCM10007894_03070</name>
</gene>
<dbReference type="RefSeq" id="WP_095500081.1">
    <property type="nucleotide sequence ID" value="NZ_BSPO01000001.1"/>
</dbReference>
<dbReference type="Pfam" id="PF02525">
    <property type="entry name" value="Flavodoxin_2"/>
    <property type="match status" value="1"/>
</dbReference>